<comment type="caution">
    <text evidence="1">The sequence shown here is derived from an EMBL/GenBank/DDBJ whole genome shotgun (WGS) entry which is preliminary data.</text>
</comment>
<dbReference type="EMBL" id="MDSU01000018">
    <property type="protein sequence ID" value="OSS41874.1"/>
    <property type="molecule type" value="Genomic_DNA"/>
</dbReference>
<dbReference type="InterPro" id="IPR027396">
    <property type="entry name" value="DsrEFH-like"/>
</dbReference>
<keyword evidence="2" id="KW-1185">Reference proteome</keyword>
<dbReference type="AlphaFoldDB" id="A0A1X4XWH9"/>
<evidence type="ECO:0000313" key="1">
    <source>
        <dbReference type="EMBL" id="OSS41874.1"/>
    </source>
</evidence>
<dbReference type="Gene3D" id="3.40.1260.10">
    <property type="entry name" value="DsrEFH-like"/>
    <property type="match status" value="2"/>
</dbReference>
<dbReference type="PANTHER" id="PTHR34655:SF2">
    <property type="entry name" value="PEROXIREDOXIN FAMILY PROTEIN"/>
    <property type="match status" value="1"/>
</dbReference>
<proteinExistence type="predicted"/>
<dbReference type="OrthoDB" id="9802028at2"/>
<gene>
    <name evidence="1" type="ORF">DESAMIL20_1427</name>
</gene>
<dbReference type="PANTHER" id="PTHR34655">
    <property type="entry name" value="CONSERVED WITHIN P. AEROPHILUM"/>
    <property type="match status" value="1"/>
</dbReference>
<evidence type="ECO:0000313" key="2">
    <source>
        <dbReference type="Proteomes" id="UP000194141"/>
    </source>
</evidence>
<dbReference type="STRING" id="1562698.DESAMIL20_1427"/>
<dbReference type="Pfam" id="PF13686">
    <property type="entry name" value="DrsE_2"/>
    <property type="match status" value="2"/>
</dbReference>
<dbReference type="GO" id="GO:0016491">
    <property type="term" value="F:oxidoreductase activity"/>
    <property type="evidence" value="ECO:0007669"/>
    <property type="project" value="UniProtKB-KW"/>
</dbReference>
<reference evidence="1 2" key="1">
    <citation type="journal article" date="2017" name="Front. Microbiol.">
        <title>Genome Sequence of Desulfurella amilsii Strain TR1 and Comparative Genomics of Desulfurellaceae Family.</title>
        <authorList>
            <person name="Florentino A.P."/>
            <person name="Stams A.J."/>
            <person name="Sanchez-Andrea I."/>
        </authorList>
    </citation>
    <scope>NUCLEOTIDE SEQUENCE [LARGE SCALE GENOMIC DNA]</scope>
    <source>
        <strain evidence="1 2">TR1</strain>
    </source>
</reference>
<organism evidence="1 2">
    <name type="scientific">Desulfurella amilsii</name>
    <dbReference type="NCBI Taxonomy" id="1562698"/>
    <lineage>
        <taxon>Bacteria</taxon>
        <taxon>Pseudomonadati</taxon>
        <taxon>Campylobacterota</taxon>
        <taxon>Desulfurellia</taxon>
        <taxon>Desulfurellales</taxon>
        <taxon>Desulfurellaceae</taxon>
        <taxon>Desulfurella</taxon>
    </lineage>
</organism>
<sequence>MERKIKKLSIIISRNGFEEVLPGLIMANGARMEGIDVMLFFTSFGLDAIIESTMDNLPLINKTHPELTMETMKQAMEKYDFPTIREFVEMIHDSGAKIYACRATVDLWGVKKEDFCPEVDDIISVGQFYTFSDDAQIIFT</sequence>
<dbReference type="SUPFAM" id="SSF75169">
    <property type="entry name" value="DsrEFH-like"/>
    <property type="match status" value="1"/>
</dbReference>
<accession>A0A1X4XWH9</accession>
<protein>
    <submittedName>
        <fullName evidence="1">NADH dehydrogenase</fullName>
        <ecNumber evidence="1">1.6.99.3</ecNumber>
    </submittedName>
</protein>
<dbReference type="InterPro" id="IPR032836">
    <property type="entry name" value="DsrE2-like"/>
</dbReference>
<dbReference type="EC" id="1.6.99.3" evidence="1"/>
<keyword evidence="1" id="KW-0560">Oxidoreductase</keyword>
<dbReference type="RefSeq" id="WP_086034109.1">
    <property type="nucleotide sequence ID" value="NZ_MDSU01000018.1"/>
</dbReference>
<name>A0A1X4XWH9_9BACT</name>
<dbReference type="Proteomes" id="UP000194141">
    <property type="component" value="Unassembled WGS sequence"/>
</dbReference>